<evidence type="ECO:0000313" key="2">
    <source>
        <dbReference type="EMBL" id="MCS0500581.1"/>
    </source>
</evidence>
<organism evidence="2 3">
    <name type="scientific">Protaetiibacter mangrovi</name>
    <dbReference type="NCBI Taxonomy" id="2970926"/>
    <lineage>
        <taxon>Bacteria</taxon>
        <taxon>Bacillati</taxon>
        <taxon>Actinomycetota</taxon>
        <taxon>Actinomycetes</taxon>
        <taxon>Micrococcales</taxon>
        <taxon>Microbacteriaceae</taxon>
        <taxon>Protaetiibacter</taxon>
    </lineage>
</organism>
<evidence type="ECO:0000313" key="3">
    <source>
        <dbReference type="Proteomes" id="UP001205337"/>
    </source>
</evidence>
<comment type="caution">
    <text evidence="2">The sequence shown here is derived from an EMBL/GenBank/DDBJ whole genome shotgun (WGS) entry which is preliminary data.</text>
</comment>
<dbReference type="InterPro" id="IPR016181">
    <property type="entry name" value="Acyl_CoA_acyltransferase"/>
</dbReference>
<sequence>MTPDRGTSDDAHIWYRELGATASGLRVAEAWESPAHPDGAYSDDDPGAAALVWRSSATERGALHVEIPEERAPGAPELWFVAVDEPRARPAACNLVAYTGGDIPPGTIITPYAFATLGIPSDAQLGAVRWYRDGLVHQIYVSPDHRRRNIGSTLLYAAGAWQQANRWPGWIHSDGRRTQLGQLFLAAKRHVGRIAPLTETMPAMDPDARQGR</sequence>
<dbReference type="RefSeq" id="WP_258799767.1">
    <property type="nucleotide sequence ID" value="NZ_JANTHX010000008.1"/>
</dbReference>
<dbReference type="Proteomes" id="UP001205337">
    <property type="component" value="Unassembled WGS sequence"/>
</dbReference>
<keyword evidence="3" id="KW-1185">Reference proteome</keyword>
<name>A0ABT1ZIQ9_9MICO</name>
<proteinExistence type="predicted"/>
<accession>A0ABT1ZIQ9</accession>
<protein>
    <submittedName>
        <fullName evidence="2">GNAT family N-acetyltransferase</fullName>
    </submittedName>
</protein>
<dbReference type="Gene3D" id="3.40.630.30">
    <property type="match status" value="1"/>
</dbReference>
<dbReference type="EMBL" id="JANTHX010000008">
    <property type="protein sequence ID" value="MCS0500581.1"/>
    <property type="molecule type" value="Genomic_DNA"/>
</dbReference>
<feature type="domain" description="N-acetyltransferase" evidence="1">
    <location>
        <begin position="92"/>
        <end position="158"/>
    </location>
</feature>
<gene>
    <name evidence="2" type="ORF">NUH29_13590</name>
</gene>
<evidence type="ECO:0000259" key="1">
    <source>
        <dbReference type="Pfam" id="PF00583"/>
    </source>
</evidence>
<dbReference type="SUPFAM" id="SSF55729">
    <property type="entry name" value="Acyl-CoA N-acyltransferases (Nat)"/>
    <property type="match status" value="1"/>
</dbReference>
<reference evidence="2 3" key="1">
    <citation type="submission" date="2022-08" db="EMBL/GenBank/DDBJ databases">
        <authorList>
            <person name="Li F."/>
        </authorList>
    </citation>
    <scope>NUCLEOTIDE SEQUENCE [LARGE SCALE GENOMIC DNA]</scope>
    <source>
        <strain evidence="2 3">10F1B-8-1</strain>
    </source>
</reference>
<dbReference type="InterPro" id="IPR000182">
    <property type="entry name" value="GNAT_dom"/>
</dbReference>
<dbReference type="Pfam" id="PF00583">
    <property type="entry name" value="Acetyltransf_1"/>
    <property type="match status" value="1"/>
</dbReference>